<reference evidence="7" key="1">
    <citation type="submission" date="2019-01" db="EMBL/GenBank/DDBJ databases">
        <authorList>
            <consortium name="Genoscope - CEA"/>
            <person name="William W."/>
        </authorList>
    </citation>
    <scope>NUCLEOTIDE SEQUENCE</scope>
    <source>
        <strain evidence="7">CR-1</strain>
    </source>
</reference>
<dbReference type="InterPro" id="IPR019546">
    <property type="entry name" value="TAT_signal_bac_arc"/>
</dbReference>
<feature type="binding site" evidence="6">
    <location>
        <position position="251"/>
    </location>
    <ligand>
        <name>substrate</name>
    </ligand>
</feature>
<dbReference type="GO" id="GO:0031317">
    <property type="term" value="C:tripartite ATP-independent periplasmic transporter complex"/>
    <property type="evidence" value="ECO:0007669"/>
    <property type="project" value="InterPro"/>
</dbReference>
<dbReference type="CDD" id="cd13604">
    <property type="entry name" value="PBP2_TRAP_ketoacid_lactate_like"/>
    <property type="match status" value="1"/>
</dbReference>
<keyword evidence="4" id="KW-0408">Iron</keyword>
<dbReference type="InterPro" id="IPR018389">
    <property type="entry name" value="DctP_fam"/>
</dbReference>
<evidence type="ECO:0000256" key="1">
    <source>
        <dbReference type="ARBA" id="ARBA00004196"/>
    </source>
</evidence>
<evidence type="ECO:0000256" key="5">
    <source>
        <dbReference type="PIRSR" id="PIRSR039026-1"/>
    </source>
</evidence>
<evidence type="ECO:0000256" key="3">
    <source>
        <dbReference type="ARBA" id="ARBA00022729"/>
    </source>
</evidence>
<dbReference type="NCBIfam" id="TIGR01409">
    <property type="entry name" value="TAT_signal_seq"/>
    <property type="match status" value="1"/>
</dbReference>
<dbReference type="Gene3D" id="3.40.190.170">
    <property type="entry name" value="Bacterial extracellular solute-binding protein, family 7"/>
    <property type="match status" value="1"/>
</dbReference>
<dbReference type="PANTHER" id="PTHR33376">
    <property type="match status" value="1"/>
</dbReference>
<comment type="subcellular location">
    <subcellularLocation>
        <location evidence="1">Cell envelope</location>
    </subcellularLocation>
</comment>
<dbReference type="GO" id="GO:0030313">
    <property type="term" value="C:cell envelope"/>
    <property type="evidence" value="ECO:0007669"/>
    <property type="project" value="UniProtKB-SubCell"/>
</dbReference>
<evidence type="ECO:0000256" key="6">
    <source>
        <dbReference type="PIRSR" id="PIRSR039026-2"/>
    </source>
</evidence>
<sequence length="371" mass="40839">MERRDFLKKAGAGAIAAAAAGAWGCGKREEAQETKAASPGKTYEWKMVTTWPPKLPVLQEGCERFARRVEEISGGRIKIQVFAGGELVPPLSCFDAVSEGTVEVGSGASYYWAGKAPASQWFAAVPFGMNGQGMSAWFHGGDGLKLWEEVYAPFNLVPRPAGSTGVQMGGWFNKKIEKIEDFKGLKMRIPGLGGKVVAKAGGTVVLLPGGEIFTSLERGVIDATEWVGPLHDLRMGFHQAAKYYYYPGWHEPGTYLEFFFNKTVFDSLPEDLKQVIEAACMESETWTLSQFDARNGAALKTLIEDKKVRLMKFPDSVLRKLKALSREVIAEEAAKDPLAKKVSDSFDKFQKMMGAWGRYSEQAYYNIIQGG</sequence>
<proteinExistence type="predicted"/>
<keyword evidence="6" id="KW-0479">Metal-binding</keyword>
<dbReference type="PROSITE" id="PS51318">
    <property type="entry name" value="TAT"/>
    <property type="match status" value="1"/>
</dbReference>
<feature type="binding site" evidence="6">
    <location>
        <position position="225"/>
    </location>
    <ligand>
        <name>substrate</name>
    </ligand>
</feature>
<gene>
    <name evidence="7" type="ORF">EPICR_30342</name>
</gene>
<evidence type="ECO:0000313" key="7">
    <source>
        <dbReference type="EMBL" id="VEN74405.1"/>
    </source>
</evidence>
<accession>A0A484HNB1</accession>
<dbReference type="PANTHER" id="PTHR33376:SF5">
    <property type="entry name" value="EXTRACYTOPLASMIC SOLUTE RECEPTOR PROTEIN"/>
    <property type="match status" value="1"/>
</dbReference>
<name>A0A484HNB1_9BACT</name>
<protein>
    <recommendedName>
        <fullName evidence="8">Monocarboxylate 2-oxoacid-binding periplasmic protein</fullName>
    </recommendedName>
</protein>
<keyword evidence="4" id="KW-0411">Iron-sulfur</keyword>
<dbReference type="EMBL" id="CAACVI010000023">
    <property type="protein sequence ID" value="VEN74405.1"/>
    <property type="molecule type" value="Genomic_DNA"/>
</dbReference>
<dbReference type="Pfam" id="PF03480">
    <property type="entry name" value="DctP"/>
    <property type="match status" value="1"/>
</dbReference>
<dbReference type="AlphaFoldDB" id="A0A484HNB1"/>
<evidence type="ECO:0000256" key="2">
    <source>
        <dbReference type="ARBA" id="ARBA00011771"/>
    </source>
</evidence>
<dbReference type="GO" id="GO:0055085">
    <property type="term" value="P:transmembrane transport"/>
    <property type="evidence" value="ECO:0007669"/>
    <property type="project" value="InterPro"/>
</dbReference>
<feature type="binding site" evidence="5">
    <location>
        <position position="188"/>
    </location>
    <ligand>
        <name>substrate</name>
    </ligand>
</feature>
<dbReference type="InterPro" id="IPR038404">
    <property type="entry name" value="TRAP_DctP_sf"/>
</dbReference>
<dbReference type="GO" id="GO:0051536">
    <property type="term" value="F:iron-sulfur cluster binding"/>
    <property type="evidence" value="ECO:0007669"/>
    <property type="project" value="UniProtKB-KW"/>
</dbReference>
<keyword evidence="3" id="KW-0732">Signal</keyword>
<dbReference type="GO" id="GO:0046872">
    <property type="term" value="F:metal ion binding"/>
    <property type="evidence" value="ECO:0007669"/>
    <property type="project" value="UniProtKB-KW"/>
</dbReference>
<comment type="subunit">
    <text evidence="2">Heterodimer of a large and a small subunit.</text>
</comment>
<feature type="binding site" evidence="6">
    <location>
        <position position="226"/>
    </location>
    <ligand>
        <name>Na(+)</name>
        <dbReference type="ChEBI" id="CHEBI:29101"/>
    </ligand>
</feature>
<feature type="binding site" evidence="5">
    <location>
        <position position="167"/>
    </location>
    <ligand>
        <name>substrate</name>
    </ligand>
</feature>
<evidence type="ECO:0008006" key="8">
    <source>
        <dbReference type="Google" id="ProtNLM"/>
    </source>
</evidence>
<dbReference type="PIRSF" id="PIRSF039026">
    <property type="entry name" value="SiaP"/>
    <property type="match status" value="1"/>
</dbReference>
<dbReference type="InterPro" id="IPR026289">
    <property type="entry name" value="SBP_TakP-like"/>
</dbReference>
<evidence type="ECO:0000256" key="4">
    <source>
        <dbReference type="ARBA" id="ARBA00023014"/>
    </source>
</evidence>
<dbReference type="Gene3D" id="3.40.190.10">
    <property type="entry name" value="Periplasmic binding protein-like II"/>
    <property type="match status" value="1"/>
</dbReference>
<dbReference type="InterPro" id="IPR006311">
    <property type="entry name" value="TAT_signal"/>
</dbReference>
<organism evidence="7">
    <name type="scientific">uncultured Desulfobacteraceae bacterium</name>
    <dbReference type="NCBI Taxonomy" id="218296"/>
    <lineage>
        <taxon>Bacteria</taxon>
        <taxon>Pseudomonadati</taxon>
        <taxon>Thermodesulfobacteriota</taxon>
        <taxon>Desulfobacteria</taxon>
        <taxon>Desulfobacterales</taxon>
        <taxon>Desulfobacteraceae</taxon>
        <taxon>environmental samples</taxon>
    </lineage>
</organism>